<dbReference type="Pfam" id="PF01739">
    <property type="entry name" value="CheR"/>
    <property type="match status" value="1"/>
</dbReference>
<dbReference type="InterPro" id="IPR013105">
    <property type="entry name" value="TPR_2"/>
</dbReference>
<keyword evidence="4" id="KW-0677">Repeat</keyword>
<evidence type="ECO:0000256" key="3">
    <source>
        <dbReference type="ARBA" id="ARBA00022691"/>
    </source>
</evidence>
<organism evidence="8 9">
    <name type="scientific">Desulfovibrio gilichinskyi</name>
    <dbReference type="NCBI Taxonomy" id="1519643"/>
    <lineage>
        <taxon>Bacteria</taxon>
        <taxon>Pseudomonadati</taxon>
        <taxon>Thermodesulfobacteriota</taxon>
        <taxon>Desulfovibrionia</taxon>
        <taxon>Desulfovibrionales</taxon>
        <taxon>Desulfovibrionaceae</taxon>
        <taxon>Desulfovibrio</taxon>
    </lineage>
</organism>
<protein>
    <submittedName>
        <fullName evidence="8">Chemotaxis protein methyltransferase WspC</fullName>
    </submittedName>
</protein>
<dbReference type="OrthoDB" id="9786165at2"/>
<dbReference type="Gene3D" id="3.40.50.150">
    <property type="entry name" value="Vaccinia Virus protein VP39"/>
    <property type="match status" value="1"/>
</dbReference>
<keyword evidence="9" id="KW-1185">Reference proteome</keyword>
<gene>
    <name evidence="8" type="ORF">SAMN06295933_2880</name>
</gene>
<dbReference type="InterPro" id="IPR011990">
    <property type="entry name" value="TPR-like_helical_dom_sf"/>
</dbReference>
<dbReference type="SMART" id="SM00028">
    <property type="entry name" value="TPR"/>
    <property type="match status" value="1"/>
</dbReference>
<dbReference type="InterPro" id="IPR022642">
    <property type="entry name" value="CheR_C"/>
</dbReference>
<dbReference type="STRING" id="1519643.SAMN06295933_2880"/>
<evidence type="ECO:0000256" key="1">
    <source>
        <dbReference type="ARBA" id="ARBA00022603"/>
    </source>
</evidence>
<dbReference type="RefSeq" id="WP_085103441.1">
    <property type="nucleotide sequence ID" value="NZ_FWZU01000005.1"/>
</dbReference>
<keyword evidence="5 6" id="KW-0802">TPR repeat</keyword>
<dbReference type="GO" id="GO:0032259">
    <property type="term" value="P:methylation"/>
    <property type="evidence" value="ECO:0007669"/>
    <property type="project" value="UniProtKB-KW"/>
</dbReference>
<evidence type="ECO:0000256" key="4">
    <source>
        <dbReference type="ARBA" id="ARBA00022737"/>
    </source>
</evidence>
<dbReference type="PANTHER" id="PTHR24422">
    <property type="entry name" value="CHEMOTAXIS PROTEIN METHYLTRANSFERASE"/>
    <property type="match status" value="1"/>
</dbReference>
<evidence type="ECO:0000256" key="2">
    <source>
        <dbReference type="ARBA" id="ARBA00022679"/>
    </source>
</evidence>
<proteinExistence type="predicted"/>
<dbReference type="InterPro" id="IPR000780">
    <property type="entry name" value="CheR_MeTrfase"/>
</dbReference>
<dbReference type="Pfam" id="PF07719">
    <property type="entry name" value="TPR_2"/>
    <property type="match status" value="1"/>
</dbReference>
<evidence type="ECO:0000259" key="7">
    <source>
        <dbReference type="PROSITE" id="PS50123"/>
    </source>
</evidence>
<dbReference type="GO" id="GO:0008757">
    <property type="term" value="F:S-adenosylmethionine-dependent methyltransferase activity"/>
    <property type="evidence" value="ECO:0007669"/>
    <property type="project" value="InterPro"/>
</dbReference>
<dbReference type="InterPro" id="IPR050903">
    <property type="entry name" value="Bact_Chemotaxis_MeTrfase"/>
</dbReference>
<keyword evidence="2 8" id="KW-0808">Transferase</keyword>
<accession>A0A1X7EFR7</accession>
<evidence type="ECO:0000256" key="6">
    <source>
        <dbReference type="PROSITE-ProRule" id="PRU00339"/>
    </source>
</evidence>
<dbReference type="SUPFAM" id="SSF48452">
    <property type="entry name" value="TPR-like"/>
    <property type="match status" value="1"/>
</dbReference>
<feature type="domain" description="CheR-type methyltransferase" evidence="7">
    <location>
        <begin position="1"/>
        <end position="257"/>
    </location>
</feature>
<dbReference type="Proteomes" id="UP000192906">
    <property type="component" value="Unassembled WGS sequence"/>
</dbReference>
<feature type="repeat" description="TPR" evidence="6">
    <location>
        <begin position="344"/>
        <end position="377"/>
    </location>
</feature>
<dbReference type="SUPFAM" id="SSF53335">
    <property type="entry name" value="S-adenosyl-L-methionine-dependent methyltransferases"/>
    <property type="match status" value="1"/>
</dbReference>
<dbReference type="PRINTS" id="PR00996">
    <property type="entry name" value="CHERMTFRASE"/>
</dbReference>
<dbReference type="PROSITE" id="PS50123">
    <property type="entry name" value="CHER"/>
    <property type="match status" value="1"/>
</dbReference>
<dbReference type="Gene3D" id="1.25.40.10">
    <property type="entry name" value="Tetratricopeptide repeat domain"/>
    <property type="match status" value="1"/>
</dbReference>
<evidence type="ECO:0000313" key="8">
    <source>
        <dbReference type="EMBL" id="SMF33208.1"/>
    </source>
</evidence>
<dbReference type="InterPro" id="IPR019734">
    <property type="entry name" value="TPR_rpt"/>
</dbReference>
<keyword evidence="3" id="KW-0949">S-adenosyl-L-methionine</keyword>
<dbReference type="SMART" id="SM00138">
    <property type="entry name" value="MeTrc"/>
    <property type="match status" value="1"/>
</dbReference>
<dbReference type="PROSITE" id="PS50005">
    <property type="entry name" value="TPR"/>
    <property type="match status" value="1"/>
</dbReference>
<dbReference type="PANTHER" id="PTHR24422:SF19">
    <property type="entry name" value="CHEMOTAXIS PROTEIN METHYLTRANSFERASE"/>
    <property type="match status" value="1"/>
</dbReference>
<dbReference type="InterPro" id="IPR029063">
    <property type="entry name" value="SAM-dependent_MTases_sf"/>
</dbReference>
<evidence type="ECO:0000313" key="9">
    <source>
        <dbReference type="Proteomes" id="UP000192906"/>
    </source>
</evidence>
<dbReference type="EMBL" id="FWZU01000005">
    <property type="protein sequence ID" value="SMF33208.1"/>
    <property type="molecule type" value="Genomic_DNA"/>
</dbReference>
<reference evidence="9" key="1">
    <citation type="submission" date="2017-04" db="EMBL/GenBank/DDBJ databases">
        <authorList>
            <person name="Varghese N."/>
            <person name="Submissions S."/>
        </authorList>
    </citation>
    <scope>NUCLEOTIDE SEQUENCE [LARGE SCALE GENOMIC DNA]</scope>
    <source>
        <strain evidence="9">K3S</strain>
    </source>
</reference>
<name>A0A1X7EFR7_9BACT</name>
<sequence>MNLEPFQEILKNAMGLAPDSLGKSGIQYALQVRMRVTGCSEDEYLTLVQNDKLELSELIEEIVVPETWFFRDAKPFELLSETAVSCMHKTYKVLSAPCSTGEEPYSVAMSLMGAGLSPERIKIDAVDISKRALMKAKEGVYADNSFRSKLPLYAENCFNKCEQGFKLIDRVKSVVKFHSGNLLEGGLPAGPYDAIFCRNLIIYLDDSSRDCLVQMFSERLKQDGLLFVGHAEALPLFNRYFTPVRKAGTFAFKKKDNISDDKVIKTFGCLKSKRDVQPVRSVKSPFEKRIKRVVTKSSVDFSDLQHAENKKTSLEDIRYLADKGQIGEALSLCQELLKVDGPEADLLHLCGLLYEAQGEPVKAEEYYGKALYLNPQHVDSLVHLALLVETRGDERKASLLRNRVLRAEKQNEAG</sequence>
<keyword evidence="1 8" id="KW-0489">Methyltransferase</keyword>
<evidence type="ECO:0000256" key="5">
    <source>
        <dbReference type="ARBA" id="ARBA00022803"/>
    </source>
</evidence>
<dbReference type="AlphaFoldDB" id="A0A1X7EFR7"/>